<reference evidence="5 6" key="1">
    <citation type="submission" date="2016-04" db="EMBL/GenBank/DDBJ databases">
        <title>The genome of Intoshia linei affirms orthonectids as highly simplified spiralians.</title>
        <authorList>
            <person name="Mikhailov K.V."/>
            <person name="Slusarev G.S."/>
            <person name="Nikitin M.A."/>
            <person name="Logacheva M.D."/>
            <person name="Penin A."/>
            <person name="Aleoshin V."/>
            <person name="Panchin Y.V."/>
        </authorList>
    </citation>
    <scope>NUCLEOTIDE SEQUENCE [LARGE SCALE GENOMIC DNA]</scope>
    <source>
        <strain evidence="5">Intl2013</strain>
        <tissue evidence="5">Whole animal</tissue>
    </source>
</reference>
<dbReference type="InterPro" id="IPR013083">
    <property type="entry name" value="Znf_RING/FYVE/PHD"/>
</dbReference>
<dbReference type="EMBL" id="LWCA01000078">
    <property type="protein sequence ID" value="OAF71126.1"/>
    <property type="molecule type" value="Genomic_DNA"/>
</dbReference>
<dbReference type="PROSITE" id="PS51344">
    <property type="entry name" value="HTH_TFE_IIE"/>
    <property type="match status" value="1"/>
</dbReference>
<protein>
    <submittedName>
        <fullName evidence="5">General transcription factor IIE subunit</fullName>
    </submittedName>
</protein>
<dbReference type="InterPro" id="IPR002853">
    <property type="entry name" value="TFIIE_asu"/>
</dbReference>
<dbReference type="PANTHER" id="PTHR13097:SF7">
    <property type="entry name" value="GENERAL TRANSCRIPTION FACTOR IIE SUBUNIT 1"/>
    <property type="match status" value="1"/>
</dbReference>
<dbReference type="InterPro" id="IPR024550">
    <property type="entry name" value="TFIIEa/SarR/Rpc3_HTH_dom"/>
</dbReference>
<dbReference type="Proteomes" id="UP000078046">
    <property type="component" value="Unassembled WGS sequence"/>
</dbReference>
<dbReference type="InterPro" id="IPR039997">
    <property type="entry name" value="TFE"/>
</dbReference>
<dbReference type="Gene3D" id="6.10.140.1250">
    <property type="match status" value="1"/>
</dbReference>
<organism evidence="5 6">
    <name type="scientific">Intoshia linei</name>
    <dbReference type="NCBI Taxonomy" id="1819745"/>
    <lineage>
        <taxon>Eukaryota</taxon>
        <taxon>Metazoa</taxon>
        <taxon>Spiralia</taxon>
        <taxon>Lophotrochozoa</taxon>
        <taxon>Mesozoa</taxon>
        <taxon>Orthonectida</taxon>
        <taxon>Rhopaluridae</taxon>
        <taxon>Intoshia</taxon>
    </lineage>
</organism>
<dbReference type="OrthoDB" id="361102at2759"/>
<dbReference type="SMART" id="SM00531">
    <property type="entry name" value="TFIIE"/>
    <property type="match status" value="1"/>
</dbReference>
<dbReference type="AlphaFoldDB" id="A0A177BA57"/>
<keyword evidence="2" id="KW-0805">Transcription regulation</keyword>
<evidence type="ECO:0000256" key="3">
    <source>
        <dbReference type="ARBA" id="ARBA00023163"/>
    </source>
</evidence>
<dbReference type="InterPro" id="IPR021600">
    <property type="entry name" value="TFIIE_asu_C"/>
</dbReference>
<dbReference type="Pfam" id="PF02002">
    <property type="entry name" value="TFIIE_alpha"/>
    <property type="match status" value="1"/>
</dbReference>
<dbReference type="SUPFAM" id="SSF57783">
    <property type="entry name" value="Zinc beta-ribbon"/>
    <property type="match status" value="1"/>
</dbReference>
<dbReference type="GO" id="GO:0006367">
    <property type="term" value="P:transcription initiation at RNA polymerase II promoter"/>
    <property type="evidence" value="ECO:0007669"/>
    <property type="project" value="InterPro"/>
</dbReference>
<evidence type="ECO:0000256" key="1">
    <source>
        <dbReference type="ARBA" id="ARBA00008947"/>
    </source>
</evidence>
<keyword evidence="6" id="KW-1185">Reference proteome</keyword>
<dbReference type="Pfam" id="PF11521">
    <property type="entry name" value="TFIIE-A_C"/>
    <property type="match status" value="1"/>
</dbReference>
<keyword evidence="3" id="KW-0804">Transcription</keyword>
<name>A0A177BA57_9BILA</name>
<evidence type="ECO:0000313" key="5">
    <source>
        <dbReference type="EMBL" id="OAF71126.1"/>
    </source>
</evidence>
<dbReference type="Gene3D" id="3.30.40.10">
    <property type="entry name" value="Zinc/RING finger domain, C3HC4 (zinc finger)"/>
    <property type="match status" value="1"/>
</dbReference>
<dbReference type="InterPro" id="IPR017919">
    <property type="entry name" value="TFIIE/TFIIEa_HTH"/>
</dbReference>
<proteinExistence type="inferred from homology"/>
<accession>A0A177BA57</accession>
<comment type="caution">
    <text evidence="5">The sequence shown here is derived from an EMBL/GenBank/DDBJ whole genome shotgun (WGS) entry which is preliminary data.</text>
</comment>
<dbReference type="PANTHER" id="PTHR13097">
    <property type="entry name" value="TRANSCRIPTION INITIATION FACTOR IIE, ALPHA SUBUNIT"/>
    <property type="match status" value="1"/>
</dbReference>
<evidence type="ECO:0000256" key="2">
    <source>
        <dbReference type="ARBA" id="ARBA00023015"/>
    </source>
</evidence>
<feature type="domain" description="HTH TFE/IIEalpha-type" evidence="4">
    <location>
        <begin position="20"/>
        <end position="111"/>
    </location>
</feature>
<gene>
    <name evidence="5" type="ORF">A3Q56_01111</name>
</gene>
<comment type="similarity">
    <text evidence="1">Belongs to the TFIIE alpha subunit family.</text>
</comment>
<evidence type="ECO:0000313" key="6">
    <source>
        <dbReference type="Proteomes" id="UP000078046"/>
    </source>
</evidence>
<sequence length="368" mass="43109">MEKENYLVVSKFYRDVPENLKKLLVKIINGFYEYTHKLILNVLLRYICVSELDMTELLKLDKKETRKALSILQSDRIIKCKIRMETNPETASSTKHTYYYINFGSIRNIIRYKLEMIRKSIESKNVNNTQLVTFICPECTSKYTDLQVNLLMDMETNTLRCTYCGEEVVENDNQERQHSRNLMVSFNEQLKDIFEIMHTNQSFDLKEYLIDPDPCPLTFLQDRHAVKTEEKHRGEKTSIKVNIKDTTIDSNAVKKTQPVWISQSTVLGTQDNSEFVQDSKTETLDENDSIMASLVNHEKTDKEDVPIDDPFLESKNEFENTLQNYKINVQGKAYQYEDITDELVCKMSADEKNIYIKAGQLLYSDYYV</sequence>
<evidence type="ECO:0000259" key="4">
    <source>
        <dbReference type="PROSITE" id="PS51344"/>
    </source>
</evidence>
<dbReference type="GO" id="GO:0005673">
    <property type="term" value="C:transcription factor TFIIE complex"/>
    <property type="evidence" value="ECO:0007669"/>
    <property type="project" value="TreeGrafter"/>
</dbReference>